<dbReference type="GO" id="GO:0005730">
    <property type="term" value="C:nucleolus"/>
    <property type="evidence" value="ECO:0007669"/>
    <property type="project" value="UniProtKB-SubCell"/>
</dbReference>
<dbReference type="Proteomes" id="UP000015453">
    <property type="component" value="Unassembled WGS sequence"/>
</dbReference>
<dbReference type="InterPro" id="IPR025721">
    <property type="entry name" value="Exosome_cplx_N_dom"/>
</dbReference>
<name>S8EJH6_9LAMI</name>
<organism evidence="5 6">
    <name type="scientific">Genlisea aurea</name>
    <dbReference type="NCBI Taxonomy" id="192259"/>
    <lineage>
        <taxon>Eukaryota</taxon>
        <taxon>Viridiplantae</taxon>
        <taxon>Streptophyta</taxon>
        <taxon>Embryophyta</taxon>
        <taxon>Tracheophyta</taxon>
        <taxon>Spermatophyta</taxon>
        <taxon>Magnoliopsida</taxon>
        <taxon>eudicotyledons</taxon>
        <taxon>Gunneridae</taxon>
        <taxon>Pentapetalae</taxon>
        <taxon>asterids</taxon>
        <taxon>lamiids</taxon>
        <taxon>Lamiales</taxon>
        <taxon>Lentibulariaceae</taxon>
        <taxon>Genlisea</taxon>
    </lineage>
</organism>
<dbReference type="PANTHER" id="PTHR12686">
    <property type="entry name" value="3'-5' EXORIBONUCLEASE CSL4-RELATED"/>
    <property type="match status" value="1"/>
</dbReference>
<dbReference type="Gene3D" id="2.40.50.100">
    <property type="match status" value="1"/>
</dbReference>
<dbReference type="AlphaFoldDB" id="S8EJH6"/>
<feature type="non-terminal residue" evidence="5">
    <location>
        <position position="1"/>
    </location>
</feature>
<gene>
    <name evidence="5" type="ORF">M569_01991</name>
</gene>
<dbReference type="InterPro" id="IPR012340">
    <property type="entry name" value="NA-bd_OB-fold"/>
</dbReference>
<sequence length="106" mass="11255">GFATPGEVLGKVSEVKAGFGAYVSDHNKTVYASLSGFVVRSPPPPIESDDPRPTVEVKGHKAHGAVPERGSIVLARVTKVMAKLASLDIFCVGHKSVREKFTGIIR</sequence>
<feature type="region of interest" description="Disordered" evidence="3">
    <location>
        <begin position="42"/>
        <end position="62"/>
    </location>
</feature>
<proteinExistence type="predicted"/>
<keyword evidence="6" id="KW-1185">Reference proteome</keyword>
<dbReference type="InterPro" id="IPR039771">
    <property type="entry name" value="Csl4"/>
</dbReference>
<evidence type="ECO:0000256" key="2">
    <source>
        <dbReference type="ARBA" id="ARBA00022835"/>
    </source>
</evidence>
<comment type="caution">
    <text evidence="5">The sequence shown here is derived from an EMBL/GenBank/DDBJ whole genome shotgun (WGS) entry which is preliminary data.</text>
</comment>
<comment type="subcellular location">
    <subcellularLocation>
        <location evidence="1">Nucleus</location>
        <location evidence="1">Nucleolus</location>
    </subcellularLocation>
</comment>
<evidence type="ECO:0000256" key="1">
    <source>
        <dbReference type="ARBA" id="ARBA00004604"/>
    </source>
</evidence>
<evidence type="ECO:0000259" key="4">
    <source>
        <dbReference type="Pfam" id="PF14382"/>
    </source>
</evidence>
<reference evidence="5 6" key="1">
    <citation type="journal article" date="2013" name="BMC Genomics">
        <title>The miniature genome of a carnivorous plant Genlisea aurea contains a low number of genes and short non-coding sequences.</title>
        <authorList>
            <person name="Leushkin E.V."/>
            <person name="Sutormin R.A."/>
            <person name="Nabieva E.R."/>
            <person name="Penin A.A."/>
            <person name="Kondrashov A.S."/>
            <person name="Logacheva M.D."/>
        </authorList>
    </citation>
    <scope>NUCLEOTIDE SEQUENCE [LARGE SCALE GENOMIC DNA]</scope>
</reference>
<accession>S8EJH6</accession>
<dbReference type="EMBL" id="AUSU01000700">
    <property type="protein sequence ID" value="EPS72767.1"/>
    <property type="molecule type" value="Genomic_DNA"/>
</dbReference>
<evidence type="ECO:0000313" key="5">
    <source>
        <dbReference type="EMBL" id="EPS72767.1"/>
    </source>
</evidence>
<dbReference type="OrthoDB" id="440760at2759"/>
<dbReference type="GO" id="GO:0005737">
    <property type="term" value="C:cytoplasm"/>
    <property type="evidence" value="ECO:0007669"/>
    <property type="project" value="TreeGrafter"/>
</dbReference>
<protein>
    <recommendedName>
        <fullName evidence="4">Exosome complex component N-terminal domain-containing protein</fullName>
    </recommendedName>
</protein>
<feature type="domain" description="Exosome complex component N-terminal" evidence="4">
    <location>
        <begin position="2"/>
        <end position="40"/>
    </location>
</feature>
<dbReference type="Gene3D" id="2.40.50.140">
    <property type="entry name" value="Nucleic acid-binding proteins"/>
    <property type="match status" value="1"/>
</dbReference>
<dbReference type="Pfam" id="PF14382">
    <property type="entry name" value="ECR1_N"/>
    <property type="match status" value="1"/>
</dbReference>
<evidence type="ECO:0000256" key="3">
    <source>
        <dbReference type="SAM" id="MobiDB-lite"/>
    </source>
</evidence>
<evidence type="ECO:0000313" key="6">
    <source>
        <dbReference type="Proteomes" id="UP000015453"/>
    </source>
</evidence>
<dbReference type="GO" id="GO:0000176">
    <property type="term" value="C:nuclear exosome (RNase complex)"/>
    <property type="evidence" value="ECO:0007669"/>
    <property type="project" value="TreeGrafter"/>
</dbReference>
<dbReference type="PANTHER" id="PTHR12686:SF8">
    <property type="entry name" value="EXOSOME COMPLEX COMPONENT CSL4"/>
    <property type="match status" value="1"/>
</dbReference>
<dbReference type="GO" id="GO:0006396">
    <property type="term" value="P:RNA processing"/>
    <property type="evidence" value="ECO:0007669"/>
    <property type="project" value="InterPro"/>
</dbReference>
<keyword evidence="2" id="KW-0271">Exosome</keyword>
<feature type="compositionally biased region" description="Basic and acidic residues" evidence="3">
    <location>
        <begin position="49"/>
        <end position="59"/>
    </location>
</feature>
<dbReference type="SUPFAM" id="SSF110324">
    <property type="entry name" value="Ribosomal L27 protein-like"/>
    <property type="match status" value="1"/>
</dbReference>